<dbReference type="InterPro" id="IPR048279">
    <property type="entry name" value="MdtK-like"/>
</dbReference>
<dbReference type="Pfam" id="PF01554">
    <property type="entry name" value="MatE"/>
    <property type="match status" value="2"/>
</dbReference>
<feature type="transmembrane region" description="Helical" evidence="10">
    <location>
        <begin position="49"/>
        <end position="76"/>
    </location>
</feature>
<feature type="transmembrane region" description="Helical" evidence="10">
    <location>
        <begin position="97"/>
        <end position="120"/>
    </location>
</feature>
<feature type="transmembrane region" description="Helical" evidence="10">
    <location>
        <begin position="169"/>
        <end position="192"/>
    </location>
</feature>
<keyword evidence="12" id="KW-1185">Reference proteome</keyword>
<dbReference type="InterPro" id="IPR051327">
    <property type="entry name" value="MATE_MepA_subfamily"/>
</dbReference>
<feature type="transmembrane region" description="Helical" evidence="10">
    <location>
        <begin position="391"/>
        <end position="411"/>
    </location>
</feature>
<keyword evidence="8 10" id="KW-0472">Membrane</keyword>
<evidence type="ECO:0000256" key="1">
    <source>
        <dbReference type="ARBA" id="ARBA00004651"/>
    </source>
</evidence>
<organism evidence="11 12">
    <name type="scientific">Neobacillus kokaensis</name>
    <dbReference type="NCBI Taxonomy" id="2759023"/>
    <lineage>
        <taxon>Bacteria</taxon>
        <taxon>Bacillati</taxon>
        <taxon>Bacillota</taxon>
        <taxon>Bacilli</taxon>
        <taxon>Bacillales</taxon>
        <taxon>Bacillaceae</taxon>
        <taxon>Neobacillus</taxon>
    </lineage>
</organism>
<evidence type="ECO:0000256" key="10">
    <source>
        <dbReference type="SAM" id="Phobius"/>
    </source>
</evidence>
<dbReference type="Proteomes" id="UP000637074">
    <property type="component" value="Unassembled WGS sequence"/>
</dbReference>
<keyword evidence="4" id="KW-0813">Transport</keyword>
<keyword evidence="5" id="KW-1003">Cell membrane</keyword>
<dbReference type="PANTHER" id="PTHR43823:SF3">
    <property type="entry name" value="MULTIDRUG EXPORT PROTEIN MEPA"/>
    <property type="match status" value="1"/>
</dbReference>
<evidence type="ECO:0000256" key="3">
    <source>
        <dbReference type="ARBA" id="ARBA00022106"/>
    </source>
</evidence>
<feature type="transmembrane region" description="Helical" evidence="10">
    <location>
        <begin position="238"/>
        <end position="255"/>
    </location>
</feature>
<feature type="transmembrane region" description="Helical" evidence="10">
    <location>
        <begin position="198"/>
        <end position="218"/>
    </location>
</feature>
<evidence type="ECO:0000256" key="9">
    <source>
        <dbReference type="ARBA" id="ARBA00023251"/>
    </source>
</evidence>
<dbReference type="InterPro" id="IPR002528">
    <property type="entry name" value="MATE_fam"/>
</dbReference>
<sequence length="466" mass="50966">MNPARVNKLGTDSVGKLLVSLALPAITAQFVNMLYNVVDRIYIGHIPEIGATALTGVGVTFPIIMIIAAFSSLIGMGGAPRAVIKLGQGKHEEAEQILGNCFAALLGISLVLTIVFLFSGEKLLLMFGAGTETLPYAKDFFYVYVCGTIFVQIALGLNTFISTQGFAKIAMMTVVIGAVLSIILDPIFIFTLGMGVKGAALANVIAQAVSALWTLYFLFGKNTKLKIRTKYMKIQKSVIIPVLLLGVSPFIMQSTESLLNISFNSSLKNYSGDMAVGAMTILSSLMQIMILPIIGLTQGSQPIISYNYGAKNNVRVKQTFKLLIVSSISFSVIFWILMMIFPKFFVSLFSNDPELIETTVWALKTYMAVAFVMGAQLACQQTFIAVGQAKTSLFLALLRKIILLIPLIYILPNFYADKEFAVFLAEPISDFLAVTVTVIVFTIQFKKILAENKPMMEFRQAKRIAH</sequence>
<evidence type="ECO:0000256" key="8">
    <source>
        <dbReference type="ARBA" id="ARBA00023136"/>
    </source>
</evidence>
<evidence type="ECO:0000256" key="2">
    <source>
        <dbReference type="ARBA" id="ARBA00008417"/>
    </source>
</evidence>
<gene>
    <name evidence="11" type="ORF">AM1BK_43760</name>
</gene>
<evidence type="ECO:0000256" key="6">
    <source>
        <dbReference type="ARBA" id="ARBA00022692"/>
    </source>
</evidence>
<evidence type="ECO:0000313" key="12">
    <source>
        <dbReference type="Proteomes" id="UP000637074"/>
    </source>
</evidence>
<comment type="subcellular location">
    <subcellularLocation>
        <location evidence="1">Cell membrane</location>
        <topology evidence="1">Multi-pass membrane protein</topology>
    </subcellularLocation>
</comment>
<evidence type="ECO:0000256" key="4">
    <source>
        <dbReference type="ARBA" id="ARBA00022448"/>
    </source>
</evidence>
<dbReference type="InterPro" id="IPR045070">
    <property type="entry name" value="MATE_MepA-like"/>
</dbReference>
<evidence type="ECO:0000256" key="5">
    <source>
        <dbReference type="ARBA" id="ARBA00022475"/>
    </source>
</evidence>
<evidence type="ECO:0000313" key="11">
    <source>
        <dbReference type="EMBL" id="GHI00834.1"/>
    </source>
</evidence>
<protein>
    <recommendedName>
        <fullName evidence="3">Multidrug export protein MepA</fullName>
    </recommendedName>
</protein>
<dbReference type="RefSeq" id="WP_191276498.1">
    <property type="nucleotide sequence ID" value="NZ_BNDS01000028.1"/>
</dbReference>
<keyword evidence="6 10" id="KW-0812">Transmembrane</keyword>
<dbReference type="PANTHER" id="PTHR43823">
    <property type="entry name" value="SPORULATION PROTEIN YKVU"/>
    <property type="match status" value="1"/>
</dbReference>
<feature type="transmembrane region" description="Helical" evidence="10">
    <location>
        <begin position="431"/>
        <end position="449"/>
    </location>
</feature>
<feature type="transmembrane region" description="Helical" evidence="10">
    <location>
        <begin position="17"/>
        <end position="37"/>
    </location>
</feature>
<comment type="caution">
    <text evidence="11">The sequence shown here is derived from an EMBL/GenBank/DDBJ whole genome shotgun (WGS) entry which is preliminary data.</text>
</comment>
<dbReference type="PIRSF" id="PIRSF006603">
    <property type="entry name" value="DinF"/>
    <property type="match status" value="1"/>
</dbReference>
<dbReference type="NCBIfam" id="TIGR00797">
    <property type="entry name" value="matE"/>
    <property type="match status" value="1"/>
</dbReference>
<feature type="transmembrane region" description="Helical" evidence="10">
    <location>
        <begin position="361"/>
        <end position="379"/>
    </location>
</feature>
<reference evidence="11 12" key="1">
    <citation type="journal article" date="2022" name="Int. J. Syst. Evol. Microbiol.">
        <title>Neobacillus kokaensis sp. nov., isolated from soil.</title>
        <authorList>
            <person name="Yuki K."/>
            <person name="Matsubara H."/>
            <person name="Yamaguchi S."/>
        </authorList>
    </citation>
    <scope>NUCLEOTIDE SEQUENCE [LARGE SCALE GENOMIC DNA]</scope>
    <source>
        <strain evidence="11 12">LOB 377</strain>
    </source>
</reference>
<keyword evidence="9" id="KW-0046">Antibiotic resistance</keyword>
<dbReference type="CDD" id="cd13143">
    <property type="entry name" value="MATE_MepA_like"/>
    <property type="match status" value="1"/>
</dbReference>
<feature type="transmembrane region" description="Helical" evidence="10">
    <location>
        <begin position="275"/>
        <end position="299"/>
    </location>
</feature>
<name>A0ABQ3NA37_9BACI</name>
<accession>A0ABQ3NA37</accession>
<proteinExistence type="inferred from homology"/>
<dbReference type="EMBL" id="BNDS01000028">
    <property type="protein sequence ID" value="GHI00834.1"/>
    <property type="molecule type" value="Genomic_DNA"/>
</dbReference>
<keyword evidence="7 10" id="KW-1133">Transmembrane helix</keyword>
<feature type="transmembrane region" description="Helical" evidence="10">
    <location>
        <begin position="140"/>
        <end position="157"/>
    </location>
</feature>
<comment type="similarity">
    <text evidence="2">Belongs to the multi antimicrobial extrusion (MATE) (TC 2.A.66.1) family. MepA subfamily.</text>
</comment>
<feature type="transmembrane region" description="Helical" evidence="10">
    <location>
        <begin position="320"/>
        <end position="341"/>
    </location>
</feature>
<evidence type="ECO:0000256" key="7">
    <source>
        <dbReference type="ARBA" id="ARBA00022989"/>
    </source>
</evidence>